<dbReference type="InterPro" id="IPR036097">
    <property type="entry name" value="HisK_dim/P_sf"/>
</dbReference>
<keyword evidence="7 14" id="KW-0418">Kinase</keyword>
<evidence type="ECO:0000259" key="13">
    <source>
        <dbReference type="PROSITE" id="PS50885"/>
    </source>
</evidence>
<dbReference type="InterPro" id="IPR036890">
    <property type="entry name" value="HATPase_C_sf"/>
</dbReference>
<reference evidence="14" key="1">
    <citation type="submission" date="2021-10" db="EMBL/GenBank/DDBJ databases">
        <title>The complete genome sequence of Leeia sp. TBRC 13508.</title>
        <authorList>
            <person name="Charoenyingcharoen P."/>
            <person name="Yukphan P."/>
        </authorList>
    </citation>
    <scope>NUCLEOTIDE SEQUENCE</scope>
    <source>
        <strain evidence="14">TBRC 13508</strain>
    </source>
</reference>
<dbReference type="SMART" id="SM00304">
    <property type="entry name" value="HAMP"/>
    <property type="match status" value="1"/>
</dbReference>
<dbReference type="InterPro" id="IPR004358">
    <property type="entry name" value="Sig_transdc_His_kin-like_C"/>
</dbReference>
<evidence type="ECO:0000259" key="12">
    <source>
        <dbReference type="PROSITE" id="PS50109"/>
    </source>
</evidence>
<evidence type="ECO:0000256" key="5">
    <source>
        <dbReference type="ARBA" id="ARBA00022679"/>
    </source>
</evidence>
<dbReference type="CDD" id="cd00075">
    <property type="entry name" value="HATPase"/>
    <property type="match status" value="1"/>
</dbReference>
<dbReference type="InterPro" id="IPR013727">
    <property type="entry name" value="2CSK_N"/>
</dbReference>
<evidence type="ECO:0000256" key="6">
    <source>
        <dbReference type="ARBA" id="ARBA00022692"/>
    </source>
</evidence>
<dbReference type="EMBL" id="JAJBZT010000001">
    <property type="protein sequence ID" value="MCB6182167.1"/>
    <property type="molecule type" value="Genomic_DNA"/>
</dbReference>
<dbReference type="PANTHER" id="PTHR45436">
    <property type="entry name" value="SENSOR HISTIDINE KINASE YKOH"/>
    <property type="match status" value="1"/>
</dbReference>
<dbReference type="InterPro" id="IPR003660">
    <property type="entry name" value="HAMP_dom"/>
</dbReference>
<comment type="catalytic activity">
    <reaction evidence="1">
        <text>ATP + protein L-histidine = ADP + protein N-phospho-L-histidine.</text>
        <dbReference type="EC" id="2.7.13.3"/>
    </reaction>
</comment>
<keyword evidence="10 11" id="KW-0472">Membrane</keyword>
<protein>
    <recommendedName>
        <fullName evidence="3">histidine kinase</fullName>
        <ecNumber evidence="3">2.7.13.3</ecNumber>
    </recommendedName>
</protein>
<comment type="caution">
    <text evidence="14">The sequence shown here is derived from an EMBL/GenBank/DDBJ whole genome shotgun (WGS) entry which is preliminary data.</text>
</comment>
<evidence type="ECO:0000256" key="8">
    <source>
        <dbReference type="ARBA" id="ARBA00022989"/>
    </source>
</evidence>
<evidence type="ECO:0000256" key="3">
    <source>
        <dbReference type="ARBA" id="ARBA00012438"/>
    </source>
</evidence>
<evidence type="ECO:0000256" key="7">
    <source>
        <dbReference type="ARBA" id="ARBA00022777"/>
    </source>
</evidence>
<dbReference type="Pfam" id="PF02518">
    <property type="entry name" value="HATPase_c"/>
    <property type="match status" value="1"/>
</dbReference>
<keyword evidence="9" id="KW-0902">Two-component regulatory system</keyword>
<dbReference type="RefSeq" id="WP_227177664.1">
    <property type="nucleotide sequence ID" value="NZ_JAJBZT010000001.1"/>
</dbReference>
<dbReference type="InterPro" id="IPR003594">
    <property type="entry name" value="HATPase_dom"/>
</dbReference>
<evidence type="ECO:0000256" key="2">
    <source>
        <dbReference type="ARBA" id="ARBA00004370"/>
    </source>
</evidence>
<dbReference type="Gene3D" id="1.10.287.130">
    <property type="match status" value="1"/>
</dbReference>
<dbReference type="SUPFAM" id="SSF47384">
    <property type="entry name" value="Homodimeric domain of signal transducing histidine kinase"/>
    <property type="match status" value="1"/>
</dbReference>
<evidence type="ECO:0000313" key="14">
    <source>
        <dbReference type="EMBL" id="MCB6182167.1"/>
    </source>
</evidence>
<dbReference type="InterPro" id="IPR005467">
    <property type="entry name" value="His_kinase_dom"/>
</dbReference>
<dbReference type="Proteomes" id="UP001165395">
    <property type="component" value="Unassembled WGS sequence"/>
</dbReference>
<keyword evidence="4" id="KW-0597">Phosphoprotein</keyword>
<dbReference type="Gene3D" id="3.30.565.10">
    <property type="entry name" value="Histidine kinase-like ATPase, C-terminal domain"/>
    <property type="match status" value="1"/>
</dbReference>
<dbReference type="PANTHER" id="PTHR45436:SF1">
    <property type="entry name" value="SENSOR PROTEIN QSEC"/>
    <property type="match status" value="1"/>
</dbReference>
<evidence type="ECO:0000313" key="15">
    <source>
        <dbReference type="Proteomes" id="UP001165395"/>
    </source>
</evidence>
<dbReference type="Pfam" id="PF00672">
    <property type="entry name" value="HAMP"/>
    <property type="match status" value="1"/>
</dbReference>
<evidence type="ECO:0000256" key="4">
    <source>
        <dbReference type="ARBA" id="ARBA00022553"/>
    </source>
</evidence>
<keyword evidence="6 11" id="KW-0812">Transmembrane</keyword>
<evidence type="ECO:0000256" key="10">
    <source>
        <dbReference type="ARBA" id="ARBA00023136"/>
    </source>
</evidence>
<evidence type="ECO:0000256" key="1">
    <source>
        <dbReference type="ARBA" id="ARBA00000085"/>
    </source>
</evidence>
<dbReference type="PROSITE" id="PS50885">
    <property type="entry name" value="HAMP"/>
    <property type="match status" value="1"/>
</dbReference>
<evidence type="ECO:0000256" key="11">
    <source>
        <dbReference type="SAM" id="Phobius"/>
    </source>
</evidence>
<feature type="domain" description="HAMP" evidence="13">
    <location>
        <begin position="200"/>
        <end position="252"/>
    </location>
</feature>
<gene>
    <name evidence="14" type="ORF">LIN78_01180</name>
</gene>
<feature type="domain" description="Histidine kinase" evidence="12">
    <location>
        <begin position="260"/>
        <end position="473"/>
    </location>
</feature>
<proteinExistence type="predicted"/>
<keyword evidence="15" id="KW-1185">Reference proteome</keyword>
<organism evidence="14 15">
    <name type="scientific">Leeia speluncae</name>
    <dbReference type="NCBI Taxonomy" id="2884804"/>
    <lineage>
        <taxon>Bacteria</taxon>
        <taxon>Pseudomonadati</taxon>
        <taxon>Pseudomonadota</taxon>
        <taxon>Betaproteobacteria</taxon>
        <taxon>Neisseriales</taxon>
        <taxon>Leeiaceae</taxon>
        <taxon>Leeia</taxon>
    </lineage>
</organism>
<dbReference type="InterPro" id="IPR050428">
    <property type="entry name" value="TCS_sensor_his_kinase"/>
</dbReference>
<accession>A0ABS8D1V3</accession>
<dbReference type="Pfam" id="PF08521">
    <property type="entry name" value="2CSK_N"/>
    <property type="match status" value="1"/>
</dbReference>
<dbReference type="PROSITE" id="PS50109">
    <property type="entry name" value="HIS_KIN"/>
    <property type="match status" value="1"/>
</dbReference>
<dbReference type="InterPro" id="IPR003661">
    <property type="entry name" value="HisK_dim/P_dom"/>
</dbReference>
<dbReference type="Pfam" id="PF00512">
    <property type="entry name" value="HisKA"/>
    <property type="match status" value="1"/>
</dbReference>
<sequence length="474" mass="52351">MRNHVLPKPKQKQSHLSLRRQLLLWLLLPQLVLWFAAAGVSYHVALRFANSAIDHSLWQSTKALARQVKPLGGGLFIDFPKAAQQILEEDPDDMVFYMVSTPPGKFILGNRNLPAVPKGQVIIKNQPFFYDGLLAGKTPVRVAALFVDYGTPERVQLLLVQVAKGVNAREQLAREILYATALPLSLLMVATSVLVWWGVSRGLSPLRRLRRLVENRSGKDLAPIELDSAPSEVRSLAEALNTLLDEVNHSIASQRRFIGDAAHQLRTPLAGLKSQTELAMDEDSIDKLRERLRLVHTSATRCIHLVNQLLTLARSEPDQEKALLRAPVDLTRLVKETTAEVVPRAIHAGVDLGCEADIPPLRIAGNSALLREMLVNLIDNAITYTGKDGAVTVRLHSTARFAKLEVEDNGPGITDEDKERVFERFYRVSQAGAGCGLGLAIVREIAGRHGASVDLLDVEPHGLRVMIQLPLEIE</sequence>
<keyword evidence="8 11" id="KW-1133">Transmembrane helix</keyword>
<dbReference type="SUPFAM" id="SSF55874">
    <property type="entry name" value="ATPase domain of HSP90 chaperone/DNA topoisomerase II/histidine kinase"/>
    <property type="match status" value="1"/>
</dbReference>
<keyword evidence="5" id="KW-0808">Transferase</keyword>
<name>A0ABS8D1V3_9NEIS</name>
<dbReference type="EC" id="2.7.13.3" evidence="3"/>
<dbReference type="CDD" id="cd00082">
    <property type="entry name" value="HisKA"/>
    <property type="match status" value="1"/>
</dbReference>
<feature type="transmembrane region" description="Helical" evidence="11">
    <location>
        <begin position="176"/>
        <end position="199"/>
    </location>
</feature>
<dbReference type="GO" id="GO:0016301">
    <property type="term" value="F:kinase activity"/>
    <property type="evidence" value="ECO:0007669"/>
    <property type="project" value="UniProtKB-KW"/>
</dbReference>
<comment type="subcellular location">
    <subcellularLocation>
        <location evidence="2">Membrane</location>
    </subcellularLocation>
</comment>
<dbReference type="SMART" id="SM00387">
    <property type="entry name" value="HATPase_c"/>
    <property type="match status" value="1"/>
</dbReference>
<dbReference type="PRINTS" id="PR00344">
    <property type="entry name" value="BCTRLSENSOR"/>
</dbReference>
<evidence type="ECO:0000256" key="9">
    <source>
        <dbReference type="ARBA" id="ARBA00023012"/>
    </source>
</evidence>
<dbReference type="SMART" id="SM00388">
    <property type="entry name" value="HisKA"/>
    <property type="match status" value="1"/>
</dbReference>